<dbReference type="EC" id="4.2.1.-" evidence="3"/>
<name>A0A917ZXH1_9ACTN</name>
<dbReference type="InterPro" id="IPR038021">
    <property type="entry name" value="Putative_hydro-lyase"/>
</dbReference>
<evidence type="ECO:0000313" key="5">
    <source>
        <dbReference type="Proteomes" id="UP000641932"/>
    </source>
</evidence>
<dbReference type="PANTHER" id="PTHR32022">
    <property type="entry name" value="D-GLUTAMATE CYCLASE, MITOCHONDRIAL"/>
    <property type="match status" value="1"/>
</dbReference>
<reference evidence="4" key="1">
    <citation type="journal article" date="2014" name="Int. J. Syst. Evol. Microbiol.">
        <title>Complete genome sequence of Corynebacterium casei LMG S-19264T (=DSM 44701T), isolated from a smear-ripened cheese.</title>
        <authorList>
            <consortium name="US DOE Joint Genome Institute (JGI-PGF)"/>
            <person name="Walter F."/>
            <person name="Albersmeier A."/>
            <person name="Kalinowski J."/>
            <person name="Ruckert C."/>
        </authorList>
    </citation>
    <scope>NUCLEOTIDE SEQUENCE</scope>
    <source>
        <strain evidence="4">CGMCC 4.7201</strain>
    </source>
</reference>
<comment type="similarity">
    <text evidence="1 3">Belongs to the D-glutamate cyclase family.</text>
</comment>
<evidence type="ECO:0000256" key="2">
    <source>
        <dbReference type="ARBA" id="ARBA00023239"/>
    </source>
</evidence>
<dbReference type="FunFam" id="3.30.2040.10:FF:000001">
    <property type="entry name" value="D-glutamate cyclase, mitochondrial"/>
    <property type="match status" value="1"/>
</dbReference>
<comment type="caution">
    <text evidence="4">The sequence shown here is derived from an EMBL/GenBank/DDBJ whole genome shotgun (WGS) entry which is preliminary data.</text>
</comment>
<dbReference type="GO" id="GO:0016829">
    <property type="term" value="F:lyase activity"/>
    <property type="evidence" value="ECO:0007669"/>
    <property type="project" value="UniProtKB-KW"/>
</dbReference>
<dbReference type="Gene3D" id="3.40.1640.10">
    <property type="entry name" value="PSTPO5379-like"/>
    <property type="match status" value="1"/>
</dbReference>
<dbReference type="NCBIfam" id="NF003969">
    <property type="entry name" value="PRK05463.1"/>
    <property type="match status" value="1"/>
</dbReference>
<sequence length="264" mass="28184">MTTFAEPELLVPGQARAGFRDGIRSPTAGWCAGYTQANLISVPEDWADDVLLFCRRNPKPCPVLDVTERGSSSTSLAPGADLRTDVPLYRVWDSGELVDEPSDVTAAWRDDLVTFVIGCSFTFETALAEAGVPLRHVAQGRNVAMYRTSVECRPAGRLHGPMVVSMRQIPAGLVETATRVSALMPAVHGAPVHTGDPAALGITDLARPDFGDPVDAEPGDVPVFWGCGVTPQAALMASRPPFAITHAPGYMLITDARDADYRIA</sequence>
<dbReference type="RefSeq" id="WP_189134346.1">
    <property type="nucleotide sequence ID" value="NZ_BMMS01000026.1"/>
</dbReference>
<dbReference type="AlphaFoldDB" id="A0A917ZXH1"/>
<dbReference type="Proteomes" id="UP000641932">
    <property type="component" value="Unassembled WGS sequence"/>
</dbReference>
<dbReference type="EMBL" id="BMMS01000026">
    <property type="protein sequence ID" value="GGO95640.1"/>
    <property type="molecule type" value="Genomic_DNA"/>
</dbReference>
<evidence type="ECO:0000313" key="4">
    <source>
        <dbReference type="EMBL" id="GGO95640.1"/>
    </source>
</evidence>
<dbReference type="InterPro" id="IPR016938">
    <property type="entry name" value="UPF0317"/>
</dbReference>
<evidence type="ECO:0000256" key="1">
    <source>
        <dbReference type="ARBA" id="ARBA00007896"/>
    </source>
</evidence>
<keyword evidence="2 3" id="KW-0456">Lyase</keyword>
<dbReference type="SUPFAM" id="SSF160920">
    <property type="entry name" value="PSTPO5379-like"/>
    <property type="match status" value="1"/>
</dbReference>
<proteinExistence type="inferred from homology"/>
<dbReference type="HAMAP" id="MF_01830">
    <property type="entry name" value="Hydro_lyase"/>
    <property type="match status" value="1"/>
</dbReference>
<keyword evidence="5" id="KW-1185">Reference proteome</keyword>
<dbReference type="PIRSF" id="PIRSF029755">
    <property type="entry name" value="UCP029755"/>
    <property type="match status" value="1"/>
</dbReference>
<dbReference type="Pfam" id="PF07286">
    <property type="entry name" value="D-Glu_cyclase"/>
    <property type="match status" value="1"/>
</dbReference>
<gene>
    <name evidence="4" type="ORF">GCM10012280_53300</name>
</gene>
<dbReference type="Gene3D" id="3.30.2040.10">
    <property type="entry name" value="PSTPO5379-like domain"/>
    <property type="match status" value="1"/>
</dbReference>
<evidence type="ECO:0000256" key="3">
    <source>
        <dbReference type="HAMAP-Rule" id="MF_01830"/>
    </source>
</evidence>
<dbReference type="InterPro" id="IPR009906">
    <property type="entry name" value="D-Glu_cyclase"/>
</dbReference>
<reference evidence="4" key="2">
    <citation type="submission" date="2020-09" db="EMBL/GenBank/DDBJ databases">
        <authorList>
            <person name="Sun Q."/>
            <person name="Zhou Y."/>
        </authorList>
    </citation>
    <scope>NUCLEOTIDE SEQUENCE</scope>
    <source>
        <strain evidence="4">CGMCC 4.7201</strain>
    </source>
</reference>
<protein>
    <recommendedName>
        <fullName evidence="3">Putative hydro-lyase GCM10012280_53300</fullName>
        <ecNumber evidence="3">4.2.1.-</ecNumber>
    </recommendedName>
</protein>
<organism evidence="4 5">
    <name type="scientific">Wenjunlia tyrosinilytica</name>
    <dbReference type="NCBI Taxonomy" id="1544741"/>
    <lineage>
        <taxon>Bacteria</taxon>
        <taxon>Bacillati</taxon>
        <taxon>Actinomycetota</taxon>
        <taxon>Actinomycetes</taxon>
        <taxon>Kitasatosporales</taxon>
        <taxon>Streptomycetaceae</taxon>
        <taxon>Wenjunlia</taxon>
    </lineage>
</organism>
<dbReference type="PANTHER" id="PTHR32022:SF10">
    <property type="entry name" value="D-GLUTAMATE CYCLASE, MITOCHONDRIAL"/>
    <property type="match status" value="1"/>
</dbReference>
<accession>A0A917ZXH1</accession>